<dbReference type="PRINTS" id="PR00315">
    <property type="entry name" value="ELONGATNFCT"/>
</dbReference>
<dbReference type="InterPro" id="IPR047043">
    <property type="entry name" value="BipA_III"/>
</dbReference>
<protein>
    <recommendedName>
        <fullName evidence="2">50S ribosomal subunit assembly factor BipA</fullName>
    </recommendedName>
</protein>
<dbReference type="Gene3D" id="2.40.50.250">
    <property type="entry name" value="bipa protein"/>
    <property type="match status" value="1"/>
</dbReference>
<dbReference type="GO" id="GO:0005829">
    <property type="term" value="C:cytosol"/>
    <property type="evidence" value="ECO:0007669"/>
    <property type="project" value="TreeGrafter"/>
</dbReference>
<dbReference type="GO" id="GO:0005525">
    <property type="term" value="F:GTP binding"/>
    <property type="evidence" value="ECO:0007669"/>
    <property type="project" value="UniProtKB-KW"/>
</dbReference>
<dbReference type="GO" id="GO:0003924">
    <property type="term" value="F:GTPase activity"/>
    <property type="evidence" value="ECO:0007669"/>
    <property type="project" value="InterPro"/>
</dbReference>
<dbReference type="Gene3D" id="2.40.30.10">
    <property type="entry name" value="Translation factors"/>
    <property type="match status" value="1"/>
</dbReference>
<dbReference type="PANTHER" id="PTHR42908">
    <property type="entry name" value="TRANSLATION ELONGATION FACTOR-RELATED"/>
    <property type="match status" value="1"/>
</dbReference>
<dbReference type="InterPro" id="IPR047041">
    <property type="entry name" value="BipA_GTP-bd_dom"/>
</dbReference>
<organism evidence="4">
    <name type="scientific">uncultured bacterium</name>
    <name type="common">gcode 4</name>
    <dbReference type="NCBI Taxonomy" id="1234023"/>
    <lineage>
        <taxon>Bacteria</taxon>
        <taxon>environmental samples</taxon>
    </lineage>
</organism>
<dbReference type="InterPro" id="IPR035651">
    <property type="entry name" value="BipA_V"/>
</dbReference>
<dbReference type="InterPro" id="IPR042116">
    <property type="entry name" value="TypA/BipA_C"/>
</dbReference>
<dbReference type="Gene3D" id="3.30.70.870">
    <property type="entry name" value="Elongation Factor G (Translational Gtpase), domain 3"/>
    <property type="match status" value="1"/>
</dbReference>
<dbReference type="SUPFAM" id="SSF52540">
    <property type="entry name" value="P-loop containing nucleoside triphosphate hydrolases"/>
    <property type="match status" value="1"/>
</dbReference>
<dbReference type="InterPro" id="IPR027417">
    <property type="entry name" value="P-loop_NTPase"/>
</dbReference>
<dbReference type="CDD" id="cd03691">
    <property type="entry name" value="BipA_TypA_II"/>
    <property type="match status" value="1"/>
</dbReference>
<feature type="domain" description="Tr-type G" evidence="3">
    <location>
        <begin position="1"/>
        <end position="201"/>
    </location>
</feature>
<dbReference type="SUPFAM" id="SSF54980">
    <property type="entry name" value="EF-G C-terminal domain-like"/>
    <property type="match status" value="2"/>
</dbReference>
<dbReference type="PANTHER" id="PTHR42908:SF8">
    <property type="entry name" value="TR-TYPE G DOMAIN-CONTAINING PROTEIN"/>
    <property type="match status" value="1"/>
</dbReference>
<evidence type="ECO:0000313" key="4">
    <source>
        <dbReference type="EMBL" id="EKD25275.1"/>
    </source>
</evidence>
<dbReference type="InterPro" id="IPR000640">
    <property type="entry name" value="EFG_V-like"/>
</dbReference>
<dbReference type="GO" id="GO:1990904">
    <property type="term" value="C:ribonucleoprotein complex"/>
    <property type="evidence" value="ECO:0007669"/>
    <property type="project" value="TreeGrafter"/>
</dbReference>
<dbReference type="EMBL" id="AMFJ01036098">
    <property type="protein sequence ID" value="EKD25275.1"/>
    <property type="molecule type" value="Genomic_DNA"/>
</dbReference>
<dbReference type="FunFam" id="3.30.70.870:FF:000003">
    <property type="entry name" value="GTP-binding protein TypA"/>
    <property type="match status" value="1"/>
</dbReference>
<dbReference type="NCBIfam" id="TIGR00231">
    <property type="entry name" value="small_GTP"/>
    <property type="match status" value="1"/>
</dbReference>
<keyword evidence="1" id="KW-0547">Nucleotide-binding</keyword>
<dbReference type="NCBIfam" id="TIGR01394">
    <property type="entry name" value="TypA_BipA"/>
    <property type="match status" value="1"/>
</dbReference>
<dbReference type="CDD" id="cd16263">
    <property type="entry name" value="BipA_III"/>
    <property type="match status" value="1"/>
</dbReference>
<dbReference type="InterPro" id="IPR000795">
    <property type="entry name" value="T_Tr_GTP-bd_dom"/>
</dbReference>
<dbReference type="Gene3D" id="3.40.50.300">
    <property type="entry name" value="P-loop containing nucleotide triphosphate hydrolases"/>
    <property type="match status" value="1"/>
</dbReference>
<dbReference type="InterPro" id="IPR048876">
    <property type="entry name" value="BipA_C"/>
</dbReference>
<dbReference type="Pfam" id="PF00679">
    <property type="entry name" value="EFG_C"/>
    <property type="match status" value="1"/>
</dbReference>
<evidence type="ECO:0000259" key="3">
    <source>
        <dbReference type="PROSITE" id="PS51722"/>
    </source>
</evidence>
<dbReference type="CDD" id="cd03710">
    <property type="entry name" value="BipA_TypA_C"/>
    <property type="match status" value="1"/>
</dbReference>
<dbReference type="SUPFAM" id="SSF50447">
    <property type="entry name" value="Translation proteins"/>
    <property type="match status" value="1"/>
</dbReference>
<dbReference type="InterPro" id="IPR006298">
    <property type="entry name" value="BipA"/>
</dbReference>
<dbReference type="InterPro" id="IPR031157">
    <property type="entry name" value="G_TR_CS"/>
</dbReference>
<evidence type="ECO:0000256" key="1">
    <source>
        <dbReference type="ARBA" id="ARBA00023134"/>
    </source>
</evidence>
<dbReference type="Pfam" id="PF21018">
    <property type="entry name" value="BipA_C"/>
    <property type="match status" value="1"/>
</dbReference>
<dbReference type="CDD" id="cd01891">
    <property type="entry name" value="TypA_BipA"/>
    <property type="match status" value="1"/>
</dbReference>
<dbReference type="Pfam" id="PF00009">
    <property type="entry name" value="GTP_EFTU"/>
    <property type="match status" value="1"/>
</dbReference>
<accession>K1X537</accession>
<dbReference type="Gene3D" id="3.30.70.240">
    <property type="match status" value="1"/>
</dbReference>
<name>K1X537_9BACT</name>
<gene>
    <name evidence="4" type="ORF">ACD_80C00091G0004</name>
</gene>
<comment type="caution">
    <text evidence="4">The sequence shown here is derived from an EMBL/GenBank/DDBJ whole genome shotgun (WGS) entry which is preliminary data.</text>
</comment>
<keyword evidence="1" id="KW-0342">GTP-binding</keyword>
<dbReference type="FunFam" id="3.40.50.300:FF:000055">
    <property type="entry name" value="GTP-binding protein TypA"/>
    <property type="match status" value="1"/>
</dbReference>
<dbReference type="FunFam" id="3.30.70.240:FF:000002">
    <property type="entry name" value="GTP-binding protein TypA"/>
    <property type="match status" value="1"/>
</dbReference>
<evidence type="ECO:0000256" key="2">
    <source>
        <dbReference type="ARBA" id="ARBA00035722"/>
    </source>
</evidence>
<dbReference type="InterPro" id="IPR009000">
    <property type="entry name" value="Transl_B-barrel_sf"/>
</dbReference>
<dbReference type="PROSITE" id="PS00301">
    <property type="entry name" value="G_TR_1"/>
    <property type="match status" value="1"/>
</dbReference>
<dbReference type="InterPro" id="IPR005225">
    <property type="entry name" value="Small_GTP-bd"/>
</dbReference>
<dbReference type="InterPro" id="IPR047042">
    <property type="entry name" value="BipA_II"/>
</dbReference>
<proteinExistence type="predicted"/>
<sequence>MKIRNVAIIAHVDHGKTSLVDQLLTQSGTMKMAEDQNLIMDSNDQERERGITIYSKNTSVNYKGDVINIIDTPWHADFGSEVERVLKMVDSVLLLVDAYEGPMPQTKFVLKKSLELGLNPIVVINKIDKDTARPVWVINQLFDLFFALGATDKQADFPIIYCSAKGWYAFDDLKDFAEAKEHGNIFPIFDLIEKAVAPAPDYTDKPFRMQIANLGYDDFIGRLGIGRVYEWTVKQAQEVVVFGNDWVKRKGKITKIFTTLGISKVETQTALCGDIVTIAGIPNIYVGETIGVEWCEPFPPIKVDAPTLTMDFLVNDSPFAGKEGKLVTSKNIQERLAKELQTNVGLEINFDKWGNRFAVSGRGELHLSVLIETMRREGFELQVSAPQVIFKQVDGKKMEPIESVIVNVDEKLSGTIIDMMAKKKWQMVNMNTVNGICTLEFEVPTRGLLWFRSAFVLVTRGEGIMYSSFSHYGEYRGEIPKRTTGSMISQENGKCMKYSIWKLQERGKIFILPQAAMYEGMIVGESAKPGDMTVNLTKNKQQTNVRESWNDESMRLEPIIPLTLEDSLAYISTDEYVEITPKNIRLRKVFLTDSDRKKNGMKM</sequence>
<dbReference type="InterPro" id="IPR035647">
    <property type="entry name" value="EFG_III/V"/>
</dbReference>
<dbReference type="AlphaFoldDB" id="K1X537"/>
<reference evidence="4" key="1">
    <citation type="journal article" date="2012" name="Science">
        <title>Fermentation, hydrogen, and sulfur metabolism in multiple uncultivated bacterial phyla.</title>
        <authorList>
            <person name="Wrighton K.C."/>
            <person name="Thomas B.C."/>
            <person name="Sharon I."/>
            <person name="Miller C.S."/>
            <person name="Castelle C.J."/>
            <person name="VerBerkmoes N.C."/>
            <person name="Wilkins M.J."/>
            <person name="Hettich R.L."/>
            <person name="Lipton M.S."/>
            <person name="Williams K.H."/>
            <person name="Long P.E."/>
            <person name="Banfield J.F."/>
        </authorList>
    </citation>
    <scope>NUCLEOTIDE SEQUENCE [LARGE SCALE GENOMIC DNA]</scope>
</reference>
<dbReference type="PROSITE" id="PS51722">
    <property type="entry name" value="G_TR_2"/>
    <property type="match status" value="1"/>
</dbReference>